<dbReference type="Pfam" id="PF22971">
    <property type="entry name" value="Ig_VEGFR-1-like_5th"/>
    <property type="match status" value="1"/>
</dbReference>
<dbReference type="PRINTS" id="PR01832">
    <property type="entry name" value="VEGFRECEPTOR"/>
</dbReference>
<dbReference type="AlphaFoldDB" id="A0AAV7CIM5"/>
<dbReference type="InterPro" id="IPR009135">
    <property type="entry name" value="VEGFR1_rcpt"/>
</dbReference>
<dbReference type="Pfam" id="PF22854">
    <property type="entry name" value="VEGFR1-3_N_Ig-like"/>
    <property type="match status" value="1"/>
</dbReference>
<evidence type="ECO:0000256" key="2">
    <source>
        <dbReference type="ARBA" id="ARBA00019671"/>
    </source>
</evidence>
<dbReference type="Proteomes" id="UP000824782">
    <property type="component" value="Unassembled WGS sequence"/>
</dbReference>
<dbReference type="InterPro" id="IPR003599">
    <property type="entry name" value="Ig_sub"/>
</dbReference>
<proteinExistence type="predicted"/>
<dbReference type="FunFam" id="2.60.40.10:FF:000606">
    <property type="entry name" value="Vascular endothelial growth factor receptor 1"/>
    <property type="match status" value="1"/>
</dbReference>
<dbReference type="InterPro" id="IPR013098">
    <property type="entry name" value="Ig_I-set"/>
</dbReference>
<dbReference type="EMBL" id="WNYA01000002">
    <property type="protein sequence ID" value="KAG8584892.1"/>
    <property type="molecule type" value="Genomic_DNA"/>
</dbReference>
<dbReference type="Pfam" id="PF13927">
    <property type="entry name" value="Ig_3"/>
    <property type="match status" value="2"/>
</dbReference>
<protein>
    <recommendedName>
        <fullName evidence="2">Platelet-derived growth factor receptor-like protein</fullName>
    </recommendedName>
</protein>
<feature type="domain" description="Ig-like" evidence="5">
    <location>
        <begin position="30"/>
        <end position="119"/>
    </location>
</feature>
<dbReference type="PANTHER" id="PTHR15360:SF5">
    <property type="entry name" value="PLATELET-DERIVED GROWTH FACTOR RECEPTOR-LIKE PROTEIN"/>
    <property type="match status" value="1"/>
</dbReference>
<keyword evidence="4" id="KW-0732">Signal</keyword>
<dbReference type="InterPro" id="IPR055229">
    <property type="entry name" value="VEGFR1-3_5th"/>
</dbReference>
<evidence type="ECO:0000313" key="6">
    <source>
        <dbReference type="EMBL" id="KAG8584892.1"/>
    </source>
</evidence>
<dbReference type="InterPro" id="IPR003598">
    <property type="entry name" value="Ig_sub2"/>
</dbReference>
<feature type="region of interest" description="Disordered" evidence="3">
    <location>
        <begin position="662"/>
        <end position="682"/>
    </location>
</feature>
<gene>
    <name evidence="6" type="ORF">GDO81_004809</name>
</gene>
<dbReference type="SUPFAM" id="SSF48726">
    <property type="entry name" value="Immunoglobulin"/>
    <property type="match status" value="6"/>
</dbReference>
<feature type="chain" id="PRO_5044000761" description="Platelet-derived growth factor receptor-like protein" evidence="4">
    <location>
        <begin position="26"/>
        <end position="682"/>
    </location>
</feature>
<dbReference type="Gene3D" id="2.60.40.10">
    <property type="entry name" value="Immunoglobulins"/>
    <property type="match status" value="6"/>
</dbReference>
<evidence type="ECO:0000256" key="4">
    <source>
        <dbReference type="SAM" id="SignalP"/>
    </source>
</evidence>
<sequence length="682" mass="76431">MLSCVTVAMLCLVFGCLMLTGHSSGSKLKPPVLNIKGKELVVRAGQPIHLSCRGDQTVLWKFPAASRKESNRFHITDNSCQGSPKTSCHRNLTLHKAQTSDTGFYSCQYEYLTSSKNPSGIYIFITDENSPFVDMHNRQPKVITITEGEKLVIPCRVTSPNITVTLKQTYASVLSVPGDKNIVWNNKKGFIIRNPSGLFFNLLSCEAKVNGVTYTSMYFPNRHSPKIHKVKLDVSSSRLLSNDTLSINCTVTTDLNSRAEIQWKYPGMEYGKLASIINRIVLSDSEAVVYSMLFIHKVKNIDQGDYVCTAKNGPSTKSVNTTVRVHPVAYIKAKPRKTGVLEAVVGQKSYRIAVKVRAFPPPEITWWKNNLLAADKCARYIIHNSVLTIKDVAEEDAGEYTVSLKLKRWNIIKNITMTLTVNVKPQIYEKSMSIQEPQPYLLGSRQTLTCTVYGVPPPKITWTWRPCMRHHYGSRCDFHSDSSVPLIVGKNSSSMGNKIYSITERTRLIEGRNKTAGMVVIDDSSVSGIYTCTAANKLGTERRRIHFYISDVPSGFHISMDRLAKEGENMTLTCSVNKYLYTNISWILRRRVGNRTINHSISKQRNAVTTEYSTVLTAVIQNATQADSGIYECKATNTFTGDVMSQSKDILIKGEHCNRKVHLSRTSKQRRKNCTTESSVTQ</sequence>
<name>A0AAV7CIM5_ENGPU</name>
<evidence type="ECO:0000256" key="1">
    <source>
        <dbReference type="ARBA" id="ARBA00011360"/>
    </source>
</evidence>
<comment type="caution">
    <text evidence="6">The sequence shown here is derived from an EMBL/GenBank/DDBJ whole genome shotgun (WGS) entry which is preliminary data.</text>
</comment>
<dbReference type="InterPro" id="IPR007110">
    <property type="entry name" value="Ig-like_dom"/>
</dbReference>
<dbReference type="InterPro" id="IPR036179">
    <property type="entry name" value="Ig-like_dom_sf"/>
</dbReference>
<dbReference type="Pfam" id="PF07679">
    <property type="entry name" value="I-set"/>
    <property type="match status" value="1"/>
</dbReference>
<dbReference type="GO" id="GO:0048010">
    <property type="term" value="P:vascular endothelial growth factor receptor signaling pathway"/>
    <property type="evidence" value="ECO:0007669"/>
    <property type="project" value="InterPro"/>
</dbReference>
<feature type="domain" description="Ig-like" evidence="5">
    <location>
        <begin position="425"/>
        <end position="550"/>
    </location>
</feature>
<feature type="signal peptide" evidence="4">
    <location>
        <begin position="1"/>
        <end position="25"/>
    </location>
</feature>
<feature type="domain" description="Ig-like" evidence="5">
    <location>
        <begin position="225"/>
        <end position="324"/>
    </location>
</feature>
<dbReference type="PROSITE" id="PS50835">
    <property type="entry name" value="IG_LIKE"/>
    <property type="match status" value="5"/>
</dbReference>
<dbReference type="GO" id="GO:0005021">
    <property type="term" value="F:vascular endothelial growth factor receptor activity"/>
    <property type="evidence" value="ECO:0007669"/>
    <property type="project" value="InterPro"/>
</dbReference>
<comment type="subunit">
    <text evidence="1">Forms a complex composed of PDGFRL, TNK2 and GRB2.</text>
</comment>
<dbReference type="SMART" id="SM00408">
    <property type="entry name" value="IGc2"/>
    <property type="match status" value="5"/>
</dbReference>
<evidence type="ECO:0000259" key="5">
    <source>
        <dbReference type="PROSITE" id="PS50835"/>
    </source>
</evidence>
<feature type="compositionally biased region" description="Basic residues" evidence="3">
    <location>
        <begin position="662"/>
        <end position="673"/>
    </location>
</feature>
<dbReference type="FunFam" id="2.60.40.10:FF:001031">
    <property type="entry name" value="Vascular endothelial growth factor receptor 1"/>
    <property type="match status" value="1"/>
</dbReference>
<dbReference type="InterPro" id="IPR042495">
    <property type="entry name" value="PDGFRL"/>
</dbReference>
<evidence type="ECO:0000256" key="3">
    <source>
        <dbReference type="SAM" id="MobiDB-lite"/>
    </source>
</evidence>
<feature type="domain" description="Ig-like" evidence="5">
    <location>
        <begin position="553"/>
        <end position="651"/>
    </location>
</feature>
<dbReference type="GO" id="GO:0005524">
    <property type="term" value="F:ATP binding"/>
    <property type="evidence" value="ECO:0007669"/>
    <property type="project" value="InterPro"/>
</dbReference>
<evidence type="ECO:0000313" key="7">
    <source>
        <dbReference type="Proteomes" id="UP000824782"/>
    </source>
</evidence>
<keyword evidence="7" id="KW-1185">Reference proteome</keyword>
<dbReference type="InterPro" id="IPR013783">
    <property type="entry name" value="Ig-like_fold"/>
</dbReference>
<dbReference type="SMART" id="SM00409">
    <property type="entry name" value="IG"/>
    <property type="match status" value="5"/>
</dbReference>
<dbReference type="Pfam" id="PF21339">
    <property type="entry name" value="VEGFR-1-like_Ig-like"/>
    <property type="match status" value="1"/>
</dbReference>
<dbReference type="GO" id="GO:0005886">
    <property type="term" value="C:plasma membrane"/>
    <property type="evidence" value="ECO:0007669"/>
    <property type="project" value="InterPro"/>
</dbReference>
<dbReference type="InterPro" id="IPR055238">
    <property type="entry name" value="VEGFR1-3_N_Ig-like"/>
</dbReference>
<dbReference type="PANTHER" id="PTHR15360">
    <property type="entry name" value="PLATELET-DERIVED GROWTH FACTOR RECEPTOR LIKE"/>
    <property type="match status" value="1"/>
</dbReference>
<accession>A0AAV7CIM5</accession>
<dbReference type="PRINTS" id="PR01833">
    <property type="entry name" value="VEGFRECEPTR1"/>
</dbReference>
<reference evidence="6" key="1">
    <citation type="thesis" date="2020" institute="ProQuest LLC" country="789 East Eisenhower Parkway, Ann Arbor, MI, USA">
        <title>Comparative Genomics and Chromosome Evolution.</title>
        <authorList>
            <person name="Mudd A.B."/>
        </authorList>
    </citation>
    <scope>NUCLEOTIDE SEQUENCE</scope>
    <source>
        <strain evidence="6">237g6f4</strain>
        <tissue evidence="6">Blood</tissue>
    </source>
</reference>
<organism evidence="6 7">
    <name type="scientific">Engystomops pustulosus</name>
    <name type="common">Tungara frog</name>
    <name type="synonym">Physalaemus pustulosus</name>
    <dbReference type="NCBI Taxonomy" id="76066"/>
    <lineage>
        <taxon>Eukaryota</taxon>
        <taxon>Metazoa</taxon>
        <taxon>Chordata</taxon>
        <taxon>Craniata</taxon>
        <taxon>Vertebrata</taxon>
        <taxon>Euteleostomi</taxon>
        <taxon>Amphibia</taxon>
        <taxon>Batrachia</taxon>
        <taxon>Anura</taxon>
        <taxon>Neobatrachia</taxon>
        <taxon>Hyloidea</taxon>
        <taxon>Leptodactylidae</taxon>
        <taxon>Leiuperinae</taxon>
        <taxon>Engystomops</taxon>
    </lineage>
</organism>
<feature type="domain" description="Ig-like" evidence="5">
    <location>
        <begin position="335"/>
        <end position="418"/>
    </location>
</feature>